<dbReference type="Proteomes" id="UP000249364">
    <property type="component" value="Unassembled WGS sequence"/>
</dbReference>
<dbReference type="STRING" id="121821.GCA_001870675_01190"/>
<evidence type="ECO:0000313" key="3">
    <source>
        <dbReference type="EMBL" id="PZX37961.1"/>
    </source>
</evidence>
<feature type="region of interest" description="Disordered" evidence="1">
    <location>
        <begin position="568"/>
        <end position="660"/>
    </location>
</feature>
<dbReference type="InterPro" id="IPR005094">
    <property type="entry name" value="Endonuclease_MobA/VirD2"/>
</dbReference>
<proteinExistence type="predicted"/>
<evidence type="ECO:0000259" key="2">
    <source>
        <dbReference type="Pfam" id="PF03432"/>
    </source>
</evidence>
<dbReference type="AlphaFoldDB" id="A0A2W7PNU6"/>
<feature type="compositionally biased region" description="Basic and acidic residues" evidence="1">
    <location>
        <begin position="738"/>
        <end position="751"/>
    </location>
</feature>
<protein>
    <submittedName>
        <fullName evidence="3">Relaxase/mobilization nuclease-like protein</fullName>
    </submittedName>
</protein>
<feature type="compositionally biased region" description="Basic and acidic residues" evidence="1">
    <location>
        <begin position="597"/>
        <end position="607"/>
    </location>
</feature>
<accession>A0A2W7PNU6</accession>
<organism evidence="3 4">
    <name type="scientific">Roseinatronobacter thiooxidans</name>
    <dbReference type="NCBI Taxonomy" id="121821"/>
    <lineage>
        <taxon>Bacteria</taxon>
        <taxon>Pseudomonadati</taxon>
        <taxon>Pseudomonadota</taxon>
        <taxon>Alphaproteobacteria</taxon>
        <taxon>Rhodobacterales</taxon>
        <taxon>Paracoccaceae</taxon>
        <taxon>Roseinatronobacter</taxon>
    </lineage>
</organism>
<evidence type="ECO:0000313" key="4">
    <source>
        <dbReference type="Proteomes" id="UP000249364"/>
    </source>
</evidence>
<feature type="compositionally biased region" description="Basic and acidic residues" evidence="1">
    <location>
        <begin position="633"/>
        <end position="642"/>
    </location>
</feature>
<gene>
    <name evidence="3" type="ORF">LY56_03162</name>
</gene>
<dbReference type="RefSeq" id="WP_071470003.1">
    <property type="nucleotide sequence ID" value="NZ_MEHT01000021.1"/>
</dbReference>
<dbReference type="EMBL" id="QKZQ01000020">
    <property type="protein sequence ID" value="PZX37961.1"/>
    <property type="molecule type" value="Genomic_DNA"/>
</dbReference>
<feature type="region of interest" description="Disordered" evidence="1">
    <location>
        <begin position="738"/>
        <end position="777"/>
    </location>
</feature>
<name>A0A2W7PNU6_9RHOB</name>
<feature type="domain" description="MobA/VirD2-like nuclease" evidence="2">
    <location>
        <begin position="48"/>
        <end position="159"/>
    </location>
</feature>
<keyword evidence="4" id="KW-1185">Reference proteome</keyword>
<reference evidence="3 4" key="1">
    <citation type="submission" date="2018-06" db="EMBL/GenBank/DDBJ databases">
        <title>Genomic Encyclopedia of Archaeal and Bacterial Type Strains, Phase II (KMG-II): from individual species to whole genera.</title>
        <authorList>
            <person name="Goeker M."/>
        </authorList>
    </citation>
    <scope>NUCLEOTIDE SEQUENCE [LARGE SCALE GENOMIC DNA]</scope>
    <source>
        <strain evidence="3 4">DSM 13087</strain>
    </source>
</reference>
<comment type="caution">
    <text evidence="3">The sequence shown here is derived from an EMBL/GenBank/DDBJ whole genome shotgun (WGS) entry which is preliminary data.</text>
</comment>
<sequence length="974" mass="108057">MAVSKIIPSKNLTDTWSRIFRLVSYILALKEGTPEGKCIAFLSNLFFSSVPENMIYEMQIAANMAPHNAKPIVHQVISWPIREWFDNSLFENIFKDFIEFYDLSKHQVIGALHGDKAQIHIHFVYNKFNIFTEKTKSINKGFDRRMGAMFCSFIERKYGFSSAKNSSVYKIGDEFYISDFYDIRSAGSKIRDKSIRLEGESVAETITKVVRSAISTTRNWEEFQIVLLKHGAAVQSGLKSGLVYRAKDSNGHLVHVAASRICREARRDFLENLFGADFEKLDVSAQVATSSPVTAKTGKLDPEPVISHYERYSSQGSSDAKSIKDYKKFLREIFSVFSGGGHVFYEKFSSKHAAPCGNRVLFDRRRGDCTALDPDEILELAPNIALVAQSSVRVGFRPLKDADIIAFTAIGSVIDQFCAQGWAPKVRQGNKVIFTGLPQDSQEAKVLRAAAGLLGMVETSDIEMDIAVGGAMASLENYEHSPAENAEMAAIISANTRQVLPALAARLQDLSGLVSKLVQIDFGNLIGLRGALRRVGGRIDHFLSPLNQEHCRNDATIQSAINQPFANGPFDASHLAAGEPDREPGGSFIAKAPGRSLADRPDPRDPGLGKGIGRIKDSARGPEGRQRYASGRYRQDAGHDGDSAQQPDKASAGFGSTSNPGGADAVSLLQLMRARIIANQYNLEVRYAETRIVLFRHISEGDPVPVCEITAHKIRPLVRLTEKLGNALQEMLHLPVERGHVAPKREERPGRDAAPSDDSPFEFVQSVTEPRPQPVKRKPRHLVFDPFNIRVETPNESPSMRITTIGDLDLLDLAHLTSITLQARNLFDIGTAVQHEALLRGKQTNRIDLNVEINIELVVSEPRHAPEEIVFIFDPVDTGFESQNPEKCLVIPISDPADPGAACGAVSPENLQRITLHRECPRYDEIDTQIEAFKERLEKVLFYQLDRLIDFEHTSGSLEELLSARSDYDDSFSM</sequence>
<dbReference type="Pfam" id="PF03432">
    <property type="entry name" value="Relaxase"/>
    <property type="match status" value="1"/>
</dbReference>
<feature type="compositionally biased region" description="Polar residues" evidence="1">
    <location>
        <begin position="643"/>
        <end position="660"/>
    </location>
</feature>
<evidence type="ECO:0000256" key="1">
    <source>
        <dbReference type="SAM" id="MobiDB-lite"/>
    </source>
</evidence>
<feature type="compositionally biased region" description="Basic and acidic residues" evidence="1">
    <location>
        <begin position="614"/>
        <end position="626"/>
    </location>
</feature>